<dbReference type="Pfam" id="PF02604">
    <property type="entry name" value="PhdYeFM_antitox"/>
    <property type="match status" value="1"/>
</dbReference>
<dbReference type="EMBL" id="VITO01000011">
    <property type="protein sequence ID" value="TWB25010.1"/>
    <property type="molecule type" value="Genomic_DNA"/>
</dbReference>
<dbReference type="PANTHER" id="PTHR35377:SF8">
    <property type="entry name" value="ANTITOXIN VAPB22"/>
    <property type="match status" value="1"/>
</dbReference>
<dbReference type="SUPFAM" id="SSF143120">
    <property type="entry name" value="YefM-like"/>
    <property type="match status" value="1"/>
</dbReference>
<keyword evidence="4" id="KW-1185">Reference proteome</keyword>
<dbReference type="RefSeq" id="WP_145618417.1">
    <property type="nucleotide sequence ID" value="NZ_VITO01000011.1"/>
</dbReference>
<name>A0A560FU39_9PROT</name>
<evidence type="ECO:0000313" key="4">
    <source>
        <dbReference type="Proteomes" id="UP000316545"/>
    </source>
</evidence>
<dbReference type="Proteomes" id="UP000316545">
    <property type="component" value="Unassembled WGS sequence"/>
</dbReference>
<evidence type="ECO:0000256" key="1">
    <source>
        <dbReference type="ARBA" id="ARBA00009981"/>
    </source>
</evidence>
<accession>A0A560FU39</accession>
<dbReference type="InterPro" id="IPR036165">
    <property type="entry name" value="YefM-like_sf"/>
</dbReference>
<dbReference type="InterPro" id="IPR006442">
    <property type="entry name" value="Antitoxin_Phd/YefM"/>
</dbReference>
<organism evidence="3 4">
    <name type="scientific">Nitrospirillum amazonense</name>
    <dbReference type="NCBI Taxonomy" id="28077"/>
    <lineage>
        <taxon>Bacteria</taxon>
        <taxon>Pseudomonadati</taxon>
        <taxon>Pseudomonadota</taxon>
        <taxon>Alphaproteobacteria</taxon>
        <taxon>Rhodospirillales</taxon>
        <taxon>Azospirillaceae</taxon>
        <taxon>Nitrospirillum</taxon>
    </lineage>
</organism>
<evidence type="ECO:0000313" key="3">
    <source>
        <dbReference type="EMBL" id="TWB25010.1"/>
    </source>
</evidence>
<sequence>MASVGAFEAKTHLAALLDKVEAGEEVIITRHGRPVAKLSPIDGGKDIASAKAAASTLTTLRHSIAAKDQTPFAMAELDEYRLEGRR</sequence>
<comment type="function">
    <text evidence="2">Antitoxin component of a type II toxin-antitoxin (TA) system.</text>
</comment>
<dbReference type="PANTHER" id="PTHR35377">
    <property type="entry name" value="ANTITOXIN VAPB49-RELATED-RELATED"/>
    <property type="match status" value="1"/>
</dbReference>
<comment type="caution">
    <text evidence="3">The sequence shown here is derived from an EMBL/GenBank/DDBJ whole genome shotgun (WGS) entry which is preliminary data.</text>
</comment>
<dbReference type="NCBIfam" id="TIGR01552">
    <property type="entry name" value="phd_fam"/>
    <property type="match status" value="1"/>
</dbReference>
<dbReference type="AlphaFoldDB" id="A0A560FU39"/>
<protein>
    <recommendedName>
        <fullName evidence="2">Antitoxin</fullName>
    </recommendedName>
</protein>
<gene>
    <name evidence="3" type="ORF">FBZ88_11187</name>
</gene>
<proteinExistence type="inferred from homology"/>
<evidence type="ECO:0000256" key="2">
    <source>
        <dbReference type="RuleBase" id="RU362080"/>
    </source>
</evidence>
<dbReference type="InterPro" id="IPR051416">
    <property type="entry name" value="phD-YefM_TA_antitoxins"/>
</dbReference>
<comment type="similarity">
    <text evidence="1 2">Belongs to the phD/YefM antitoxin family.</text>
</comment>
<dbReference type="Gene3D" id="3.40.1620.10">
    <property type="entry name" value="YefM-like domain"/>
    <property type="match status" value="1"/>
</dbReference>
<reference evidence="3 4" key="1">
    <citation type="submission" date="2019-06" db="EMBL/GenBank/DDBJ databases">
        <title>Genomic Encyclopedia of Type Strains, Phase IV (KMG-V): Genome sequencing to study the core and pangenomes of soil and plant-associated prokaryotes.</title>
        <authorList>
            <person name="Whitman W."/>
        </authorList>
    </citation>
    <scope>NUCLEOTIDE SEQUENCE [LARGE SCALE GENOMIC DNA]</scope>
    <source>
        <strain evidence="3 4">BR 11865</strain>
    </source>
</reference>